<dbReference type="Proteomes" id="UP000324222">
    <property type="component" value="Unassembled WGS sequence"/>
</dbReference>
<keyword evidence="2" id="KW-1185">Reference proteome</keyword>
<accession>A0A5B7J1I4</accession>
<protein>
    <submittedName>
        <fullName evidence="1">Uncharacterized protein</fullName>
    </submittedName>
</protein>
<gene>
    <name evidence="1" type="ORF">E2C01_083264</name>
</gene>
<organism evidence="1 2">
    <name type="scientific">Portunus trituberculatus</name>
    <name type="common">Swimming crab</name>
    <name type="synonym">Neptunus trituberculatus</name>
    <dbReference type="NCBI Taxonomy" id="210409"/>
    <lineage>
        <taxon>Eukaryota</taxon>
        <taxon>Metazoa</taxon>
        <taxon>Ecdysozoa</taxon>
        <taxon>Arthropoda</taxon>
        <taxon>Crustacea</taxon>
        <taxon>Multicrustacea</taxon>
        <taxon>Malacostraca</taxon>
        <taxon>Eumalacostraca</taxon>
        <taxon>Eucarida</taxon>
        <taxon>Decapoda</taxon>
        <taxon>Pleocyemata</taxon>
        <taxon>Brachyura</taxon>
        <taxon>Eubrachyura</taxon>
        <taxon>Portunoidea</taxon>
        <taxon>Portunidae</taxon>
        <taxon>Portuninae</taxon>
        <taxon>Portunus</taxon>
    </lineage>
</organism>
<evidence type="ECO:0000313" key="1">
    <source>
        <dbReference type="EMBL" id="MPC88363.1"/>
    </source>
</evidence>
<dbReference type="EMBL" id="VSRR010077584">
    <property type="protein sequence ID" value="MPC88363.1"/>
    <property type="molecule type" value="Genomic_DNA"/>
</dbReference>
<dbReference type="AlphaFoldDB" id="A0A5B7J1I4"/>
<name>A0A5B7J1I4_PORTR</name>
<comment type="caution">
    <text evidence="1">The sequence shown here is derived from an EMBL/GenBank/DDBJ whole genome shotgun (WGS) entry which is preliminary data.</text>
</comment>
<sequence length="60" mass="6738">MDCRPEIRSTARLASHCRGVDGKINQSCQISFRETEGSCHHLWNNSINVTSHGGIFDSYD</sequence>
<evidence type="ECO:0000313" key="2">
    <source>
        <dbReference type="Proteomes" id="UP000324222"/>
    </source>
</evidence>
<reference evidence="1 2" key="1">
    <citation type="submission" date="2019-05" db="EMBL/GenBank/DDBJ databases">
        <title>Another draft genome of Portunus trituberculatus and its Hox gene families provides insights of decapod evolution.</title>
        <authorList>
            <person name="Jeong J.-H."/>
            <person name="Song I."/>
            <person name="Kim S."/>
            <person name="Choi T."/>
            <person name="Kim D."/>
            <person name="Ryu S."/>
            <person name="Kim W."/>
        </authorList>
    </citation>
    <scope>NUCLEOTIDE SEQUENCE [LARGE SCALE GENOMIC DNA]</scope>
    <source>
        <tissue evidence="1">Muscle</tissue>
    </source>
</reference>
<proteinExistence type="predicted"/>